<keyword evidence="5" id="KW-0732">Signal</keyword>
<keyword evidence="12" id="KW-1185">Reference proteome</keyword>
<accession>A0A8K0NT82</accession>
<organism evidence="11 12">
    <name type="scientific">Ladona fulva</name>
    <name type="common">Scarce chaser dragonfly</name>
    <name type="synonym">Libellula fulva</name>
    <dbReference type="NCBI Taxonomy" id="123851"/>
    <lineage>
        <taxon>Eukaryota</taxon>
        <taxon>Metazoa</taxon>
        <taxon>Ecdysozoa</taxon>
        <taxon>Arthropoda</taxon>
        <taxon>Hexapoda</taxon>
        <taxon>Insecta</taxon>
        <taxon>Pterygota</taxon>
        <taxon>Palaeoptera</taxon>
        <taxon>Odonata</taxon>
        <taxon>Epiprocta</taxon>
        <taxon>Anisoptera</taxon>
        <taxon>Libelluloidea</taxon>
        <taxon>Libellulidae</taxon>
        <taxon>Ladona</taxon>
    </lineage>
</organism>
<evidence type="ECO:0000256" key="7">
    <source>
        <dbReference type="ARBA" id="ARBA00023180"/>
    </source>
</evidence>
<dbReference type="OrthoDB" id="10013795at2759"/>
<reference evidence="11" key="1">
    <citation type="submission" date="2013-04" db="EMBL/GenBank/DDBJ databases">
        <authorList>
            <person name="Qu J."/>
            <person name="Murali S.C."/>
            <person name="Bandaranaike D."/>
            <person name="Bellair M."/>
            <person name="Blankenburg K."/>
            <person name="Chao H."/>
            <person name="Dinh H."/>
            <person name="Doddapaneni H."/>
            <person name="Downs B."/>
            <person name="Dugan-Rocha S."/>
            <person name="Elkadiri S."/>
            <person name="Gnanaolivu R.D."/>
            <person name="Hernandez B."/>
            <person name="Javaid M."/>
            <person name="Jayaseelan J.C."/>
            <person name="Lee S."/>
            <person name="Li M."/>
            <person name="Ming W."/>
            <person name="Munidasa M."/>
            <person name="Muniz J."/>
            <person name="Nguyen L."/>
            <person name="Ongeri F."/>
            <person name="Osuji N."/>
            <person name="Pu L.-L."/>
            <person name="Puazo M."/>
            <person name="Qu C."/>
            <person name="Quiroz J."/>
            <person name="Raj R."/>
            <person name="Weissenberger G."/>
            <person name="Xin Y."/>
            <person name="Zou X."/>
            <person name="Han Y."/>
            <person name="Richards S."/>
            <person name="Worley K."/>
            <person name="Muzny D."/>
            <person name="Gibbs R."/>
        </authorList>
    </citation>
    <scope>NUCLEOTIDE SEQUENCE</scope>
    <source>
        <strain evidence="11">Sampled in the wild</strain>
    </source>
</reference>
<dbReference type="PANTHER" id="PTHR31428:SF6">
    <property type="entry name" value="REPULSIVE GUIDANCE MOLECULE B HOMOLOG DRAG-1"/>
    <property type="match status" value="1"/>
</dbReference>
<dbReference type="InterPro" id="IPR009496">
    <property type="entry name" value="RGM_C"/>
</dbReference>
<dbReference type="GO" id="GO:0015026">
    <property type="term" value="F:coreceptor activity"/>
    <property type="evidence" value="ECO:0007669"/>
    <property type="project" value="TreeGrafter"/>
</dbReference>
<evidence type="ECO:0000256" key="6">
    <source>
        <dbReference type="ARBA" id="ARBA00023136"/>
    </source>
</evidence>
<keyword evidence="6" id="KW-0472">Membrane</keyword>
<dbReference type="GO" id="GO:0005886">
    <property type="term" value="C:plasma membrane"/>
    <property type="evidence" value="ECO:0007669"/>
    <property type="project" value="UniProtKB-SubCell"/>
</dbReference>
<dbReference type="EMBL" id="KZ308174">
    <property type="protein sequence ID" value="KAG8223805.1"/>
    <property type="molecule type" value="Genomic_DNA"/>
</dbReference>
<dbReference type="Gene3D" id="3.40.1000.10">
    <property type="entry name" value="Mog1/PsbP, alpha/beta/alpha sandwich"/>
    <property type="match status" value="1"/>
</dbReference>
<evidence type="ECO:0000256" key="8">
    <source>
        <dbReference type="ARBA" id="ARBA00023288"/>
    </source>
</evidence>
<dbReference type="Pfam" id="PF06535">
    <property type="entry name" value="RGM_N"/>
    <property type="match status" value="1"/>
</dbReference>
<keyword evidence="8" id="KW-0449">Lipoprotein</keyword>
<evidence type="ECO:0000259" key="9">
    <source>
        <dbReference type="Pfam" id="PF06534"/>
    </source>
</evidence>
<dbReference type="GO" id="GO:0030509">
    <property type="term" value="P:BMP signaling pathway"/>
    <property type="evidence" value="ECO:0007669"/>
    <property type="project" value="TreeGrafter"/>
</dbReference>
<dbReference type="Proteomes" id="UP000792457">
    <property type="component" value="Unassembled WGS sequence"/>
</dbReference>
<dbReference type="PANTHER" id="PTHR31428">
    <property type="entry name" value="RGM DOMAIN FAMILY MEMBER DRAG-1"/>
    <property type="match status" value="1"/>
</dbReference>
<keyword evidence="7" id="KW-0325">Glycoprotein</keyword>
<dbReference type="InterPro" id="IPR010536">
    <property type="entry name" value="RGM_N"/>
</dbReference>
<feature type="domain" description="Repulsive guidance molecule C-terminal" evidence="9">
    <location>
        <begin position="184"/>
        <end position="428"/>
    </location>
</feature>
<evidence type="ECO:0000259" key="10">
    <source>
        <dbReference type="Pfam" id="PF06535"/>
    </source>
</evidence>
<evidence type="ECO:0000313" key="11">
    <source>
        <dbReference type="EMBL" id="KAG8223805.1"/>
    </source>
</evidence>
<evidence type="ECO:0000256" key="1">
    <source>
        <dbReference type="ARBA" id="ARBA00004609"/>
    </source>
</evidence>
<evidence type="ECO:0000256" key="4">
    <source>
        <dbReference type="ARBA" id="ARBA00022622"/>
    </source>
</evidence>
<name>A0A8K0NT82_LADFU</name>
<comment type="caution">
    <text evidence="11">The sequence shown here is derived from an EMBL/GenBank/DDBJ whole genome shotgun (WGS) entry which is preliminary data.</text>
</comment>
<comment type="similarity">
    <text evidence="2">Belongs to the repulsive guidance molecule (RGM) family.</text>
</comment>
<comment type="subcellular location">
    <subcellularLocation>
        <location evidence="1">Cell membrane</location>
        <topology evidence="1">Lipid-anchor</topology>
        <topology evidence="1">GPI-anchor</topology>
    </subcellularLocation>
</comment>
<sequence length="511" mass="55586">MNNLFMCDESTGFSARCSHRGVLVYPREANAGRGAVVCVMDWGPDPGSPEKEQSSKDRRRRSLHPSTPLLLFCLLMAVPATASLGCKGLEHCDKEYKRALDEREIARPGPSAAYCHVLRQYGDCIRMTSCRGNLKYHTASSLVSAWIAEYNCSSHTAAAIRPWYTATASPPPDLPCTFRGRKRLRHCGLSGDPHLKTFNHEFMTCKIKGAWPLIDNPYLAVQVTNEPVAEGSPATSTTKVTIIIKSKSSGCSTEKTYEATGDAPLPTSFIDGSRRSGPADAVSISVADGGSRVEIRMRHIDATLVVRRLGKYLAFSARMPEEIAMGSPKEQEVIIPEANAADLGGWGEIMQLCVSGCPPSERLEAIPGTAYPLLSWEEAEERCRRWNLTDHYLDWCVFDSLSAPNHRDIDLAAAAAYAAQADVNRLDPDGAATVLKNRTAARRMIAPPHSAQSSLESIASSAARPSTSIAFLLLLVVLTRHAGSLFVRNIGGHCGRSEWEGRTISGYPVLA</sequence>
<evidence type="ECO:0000256" key="2">
    <source>
        <dbReference type="ARBA" id="ARBA00005321"/>
    </source>
</evidence>
<dbReference type="InterPro" id="IPR040287">
    <property type="entry name" value="RGM"/>
</dbReference>
<dbReference type="AlphaFoldDB" id="A0A8K0NT82"/>
<protein>
    <submittedName>
        <fullName evidence="11">Uncharacterized protein</fullName>
    </submittedName>
</protein>
<gene>
    <name evidence="11" type="ORF">J437_LFUL001403</name>
</gene>
<proteinExistence type="inferred from homology"/>
<keyword evidence="4" id="KW-0336">GPI-anchor</keyword>
<evidence type="ECO:0000313" key="12">
    <source>
        <dbReference type="Proteomes" id="UP000792457"/>
    </source>
</evidence>
<evidence type="ECO:0000256" key="3">
    <source>
        <dbReference type="ARBA" id="ARBA00022475"/>
    </source>
</evidence>
<dbReference type="Pfam" id="PF06534">
    <property type="entry name" value="RGM_C"/>
    <property type="match status" value="1"/>
</dbReference>
<feature type="domain" description="Repulsive guidance molecule N-terminal" evidence="10">
    <location>
        <begin position="89"/>
        <end position="153"/>
    </location>
</feature>
<dbReference type="GO" id="GO:0098552">
    <property type="term" value="C:side of membrane"/>
    <property type="evidence" value="ECO:0007669"/>
    <property type="project" value="UniProtKB-KW"/>
</dbReference>
<keyword evidence="3" id="KW-1003">Cell membrane</keyword>
<evidence type="ECO:0000256" key="5">
    <source>
        <dbReference type="ARBA" id="ARBA00022729"/>
    </source>
</evidence>
<reference evidence="11" key="2">
    <citation type="submission" date="2017-10" db="EMBL/GenBank/DDBJ databases">
        <title>Ladona fulva Genome sequencing and assembly.</title>
        <authorList>
            <person name="Murali S."/>
            <person name="Richards S."/>
            <person name="Bandaranaike D."/>
            <person name="Bellair M."/>
            <person name="Blankenburg K."/>
            <person name="Chao H."/>
            <person name="Dinh H."/>
            <person name="Doddapaneni H."/>
            <person name="Dugan-Rocha S."/>
            <person name="Elkadiri S."/>
            <person name="Gnanaolivu R."/>
            <person name="Hernandez B."/>
            <person name="Skinner E."/>
            <person name="Javaid M."/>
            <person name="Lee S."/>
            <person name="Li M."/>
            <person name="Ming W."/>
            <person name="Munidasa M."/>
            <person name="Muniz J."/>
            <person name="Nguyen L."/>
            <person name="Hughes D."/>
            <person name="Osuji N."/>
            <person name="Pu L.-L."/>
            <person name="Puazo M."/>
            <person name="Qu C."/>
            <person name="Quiroz J."/>
            <person name="Raj R."/>
            <person name="Weissenberger G."/>
            <person name="Xin Y."/>
            <person name="Zou X."/>
            <person name="Han Y."/>
            <person name="Worley K."/>
            <person name="Muzny D."/>
            <person name="Gibbs R."/>
        </authorList>
    </citation>
    <scope>NUCLEOTIDE SEQUENCE</scope>
    <source>
        <strain evidence="11">Sampled in the wild</strain>
    </source>
</reference>